<proteinExistence type="predicted"/>
<dbReference type="Pfam" id="PF07727">
    <property type="entry name" value="RVT_2"/>
    <property type="match status" value="1"/>
</dbReference>
<dbReference type="EMBL" id="QJKJ01004388">
    <property type="protein sequence ID" value="RDX94368.1"/>
    <property type="molecule type" value="Genomic_DNA"/>
</dbReference>
<accession>A0A371GUZ4</accession>
<name>A0A371GUZ4_MUCPR</name>
<evidence type="ECO:0000259" key="1">
    <source>
        <dbReference type="Pfam" id="PF07727"/>
    </source>
</evidence>
<gene>
    <name evidence="2" type="ORF">CR513_23256</name>
</gene>
<evidence type="ECO:0000313" key="3">
    <source>
        <dbReference type="Proteomes" id="UP000257109"/>
    </source>
</evidence>
<reference evidence="2" key="1">
    <citation type="submission" date="2018-05" db="EMBL/GenBank/DDBJ databases">
        <title>Draft genome of Mucuna pruriens seed.</title>
        <authorList>
            <person name="Nnadi N.E."/>
            <person name="Vos R."/>
            <person name="Hasami M.H."/>
            <person name="Devisetty U.K."/>
            <person name="Aguiy J.C."/>
        </authorList>
    </citation>
    <scope>NUCLEOTIDE SEQUENCE [LARGE SCALE GENOMIC DNA]</scope>
    <source>
        <strain evidence="2">JCA_2017</strain>
    </source>
</reference>
<keyword evidence="3" id="KW-1185">Reference proteome</keyword>
<feature type="non-terminal residue" evidence="2">
    <location>
        <position position="1"/>
    </location>
</feature>
<evidence type="ECO:0000313" key="2">
    <source>
        <dbReference type="EMBL" id="RDX94368.1"/>
    </source>
</evidence>
<dbReference type="Proteomes" id="UP000257109">
    <property type="component" value="Unassembled WGS sequence"/>
</dbReference>
<sequence length="213" mass="24226">MKDENDALVRNDTWAPVQLPPDRHPIGCKWVFRVKENLDGSINKHKAQLVAKGFHQRSSFDYNEIFSPVVKPMTTHIIITLALTHHWPLKQLDINNAFLNGLLDEDVYLTQPPSFEDPNKTLVCKLNKAIYGLKQALRAWFDRLKSTLLQLGFKASKSDPSLFIQSIDSMVVYILVYVDDIIVTALGDLDYFFGIEVKPQPDGSLVLTQAKYP</sequence>
<feature type="domain" description="Reverse transcriptase Ty1/copia-type" evidence="1">
    <location>
        <begin position="11"/>
        <end position="185"/>
    </location>
</feature>
<dbReference type="InterPro" id="IPR013103">
    <property type="entry name" value="RVT_2"/>
</dbReference>
<dbReference type="AlphaFoldDB" id="A0A371GUZ4"/>
<dbReference type="OrthoDB" id="7473114at2759"/>
<comment type="caution">
    <text evidence="2">The sequence shown here is derived from an EMBL/GenBank/DDBJ whole genome shotgun (WGS) entry which is preliminary data.</text>
</comment>
<dbReference type="SUPFAM" id="SSF56672">
    <property type="entry name" value="DNA/RNA polymerases"/>
    <property type="match status" value="1"/>
</dbReference>
<dbReference type="InterPro" id="IPR043502">
    <property type="entry name" value="DNA/RNA_pol_sf"/>
</dbReference>
<protein>
    <recommendedName>
        <fullName evidence="1">Reverse transcriptase Ty1/copia-type domain-containing protein</fullName>
    </recommendedName>
</protein>
<organism evidence="2 3">
    <name type="scientific">Mucuna pruriens</name>
    <name type="common">Velvet bean</name>
    <name type="synonym">Dolichos pruriens</name>
    <dbReference type="NCBI Taxonomy" id="157652"/>
    <lineage>
        <taxon>Eukaryota</taxon>
        <taxon>Viridiplantae</taxon>
        <taxon>Streptophyta</taxon>
        <taxon>Embryophyta</taxon>
        <taxon>Tracheophyta</taxon>
        <taxon>Spermatophyta</taxon>
        <taxon>Magnoliopsida</taxon>
        <taxon>eudicotyledons</taxon>
        <taxon>Gunneridae</taxon>
        <taxon>Pentapetalae</taxon>
        <taxon>rosids</taxon>
        <taxon>fabids</taxon>
        <taxon>Fabales</taxon>
        <taxon>Fabaceae</taxon>
        <taxon>Papilionoideae</taxon>
        <taxon>50 kb inversion clade</taxon>
        <taxon>NPAAA clade</taxon>
        <taxon>indigoferoid/millettioid clade</taxon>
        <taxon>Phaseoleae</taxon>
        <taxon>Mucuna</taxon>
    </lineage>
</organism>